<evidence type="ECO:0000259" key="2">
    <source>
        <dbReference type="Pfam" id="PF13449"/>
    </source>
</evidence>
<feature type="domain" description="Phytase-like" evidence="2">
    <location>
        <begin position="459"/>
        <end position="724"/>
    </location>
</feature>
<sequence>MRVLRSHLLTGLGAMCVAGTVTAANAPANAADGAAYFERLASMPVYETLDAGVDRTTETVAEIAAASMDGRTLIFTDSPGEALVFVDATQPAAPKPLGRTALGGEPTSVAVVGGFALAGVNTSESFVKPGGHLAVIGVDSRETVAKCDVKGQPDSVAASPDGKFVAIAIENERDEDLNDGVIPQMPAGHLAIFDLDADGRPTNCDAVRIVDMTGLAEIAPEDPEPEFVSVNADNIAVVTLQENNHIALVDLATGEVTAHFSAGTSSAEHIPTAKARAVDGTGSIKDVAREPDAVAWIDNERFVTANEGDYKGGSRGFTIFDKAGTVLYDSGNTLEQMAMRTGHYPAKRAAKKGAEPEGATVGTFRGERLIFVSSERANFVAVYRDTGAEPEFLQFLPTNVAPEGLLAIPSRDLLVVANEKDSAEDSVRAVLGIYGFGAKAPAYPTIVSDTDPATDAPIGWGALSGLAADPADAAKVYAVSDSFYDAARIFTLDVSQTPAKIVSYVDLKGGAAKRYDLEGIAVHGEGGFWLASEGHPEKELQHLLIKAAADGTVEEEISLPEELVAKAARFSLEGVAEYEVDGQTRVVVAVQREWGDDPKGMTKLGIYDPAAKTWGFVHYPLDKPRSAAGGWVGLSEITSLGGARFALIERDNRGGPDAAIKQVTVISLDGVTPAPVGGELPVVAKHLAIDLLPAMAATRGWTPDKVEGLTVTADGRILAVTDNDGVDDASGETLFLDLGSAKRLD</sequence>
<gene>
    <name evidence="3" type="ORF">M2319_002476</name>
</gene>
<organism evidence="3 4">
    <name type="scientific">Rhodobium gokarnense</name>
    <dbReference type="NCBI Taxonomy" id="364296"/>
    <lineage>
        <taxon>Bacteria</taxon>
        <taxon>Pseudomonadati</taxon>
        <taxon>Pseudomonadota</taxon>
        <taxon>Alphaproteobacteria</taxon>
        <taxon>Hyphomicrobiales</taxon>
        <taxon>Rhodobiaceae</taxon>
        <taxon>Rhodobium</taxon>
    </lineage>
</organism>
<dbReference type="SUPFAM" id="SSF101898">
    <property type="entry name" value="NHL repeat"/>
    <property type="match status" value="1"/>
</dbReference>
<dbReference type="Proteomes" id="UP001209755">
    <property type="component" value="Unassembled WGS sequence"/>
</dbReference>
<dbReference type="EMBL" id="JAOQNS010000006">
    <property type="protein sequence ID" value="MCW2308137.1"/>
    <property type="molecule type" value="Genomic_DNA"/>
</dbReference>
<dbReference type="RefSeq" id="WP_264601761.1">
    <property type="nucleotide sequence ID" value="NZ_JAOQNS010000006.1"/>
</dbReference>
<protein>
    <recommendedName>
        <fullName evidence="2">Phytase-like domain-containing protein</fullName>
    </recommendedName>
</protein>
<keyword evidence="1" id="KW-0732">Signal</keyword>
<feature type="chain" id="PRO_5045603255" description="Phytase-like domain-containing protein" evidence="1">
    <location>
        <begin position="24"/>
        <end position="745"/>
    </location>
</feature>
<dbReference type="InterPro" id="IPR052956">
    <property type="entry name" value="Mesenchyme-surface_protein"/>
</dbReference>
<comment type="caution">
    <text evidence="3">The sequence shown here is derived from an EMBL/GenBank/DDBJ whole genome shotgun (WGS) entry which is preliminary data.</text>
</comment>
<name>A0ABT3HCN6_9HYPH</name>
<dbReference type="Pfam" id="PF13449">
    <property type="entry name" value="Phytase-like"/>
    <property type="match status" value="1"/>
</dbReference>
<dbReference type="PANTHER" id="PTHR46928:SF1">
    <property type="entry name" value="MESENCHYME-SPECIFIC CELL SURFACE GLYCOPROTEIN"/>
    <property type="match status" value="1"/>
</dbReference>
<dbReference type="InterPro" id="IPR011048">
    <property type="entry name" value="Haem_d1_sf"/>
</dbReference>
<evidence type="ECO:0000313" key="3">
    <source>
        <dbReference type="EMBL" id="MCW2308137.1"/>
    </source>
</evidence>
<dbReference type="SUPFAM" id="SSF51004">
    <property type="entry name" value="C-terminal (heme d1) domain of cytochrome cd1-nitrite reductase"/>
    <property type="match status" value="1"/>
</dbReference>
<feature type="signal peptide" evidence="1">
    <location>
        <begin position="1"/>
        <end position="23"/>
    </location>
</feature>
<dbReference type="InterPro" id="IPR027372">
    <property type="entry name" value="Phytase-like_dom"/>
</dbReference>
<evidence type="ECO:0000256" key="1">
    <source>
        <dbReference type="SAM" id="SignalP"/>
    </source>
</evidence>
<keyword evidence="4" id="KW-1185">Reference proteome</keyword>
<dbReference type="PANTHER" id="PTHR46928">
    <property type="entry name" value="MESENCHYME-SPECIFIC CELL SURFACE GLYCOPROTEIN"/>
    <property type="match status" value="1"/>
</dbReference>
<evidence type="ECO:0000313" key="4">
    <source>
        <dbReference type="Proteomes" id="UP001209755"/>
    </source>
</evidence>
<proteinExistence type="predicted"/>
<dbReference type="InterPro" id="IPR015943">
    <property type="entry name" value="WD40/YVTN_repeat-like_dom_sf"/>
</dbReference>
<dbReference type="Gene3D" id="2.130.10.10">
    <property type="entry name" value="YVTN repeat-like/Quinoprotein amine dehydrogenase"/>
    <property type="match status" value="1"/>
</dbReference>
<accession>A0ABT3HCN6</accession>
<reference evidence="4" key="1">
    <citation type="submission" date="2023-07" db="EMBL/GenBank/DDBJ databases">
        <title>Genome sequencing of Purple Non-Sulfur Bacteria from various extreme environments.</title>
        <authorList>
            <person name="Mayer M."/>
        </authorList>
    </citation>
    <scope>NUCLEOTIDE SEQUENCE [LARGE SCALE GENOMIC DNA]</scope>
    <source>
        <strain evidence="4">DSM 17935</strain>
    </source>
</reference>